<keyword evidence="2 3" id="KW-0040">ANK repeat</keyword>
<evidence type="ECO:0000256" key="2">
    <source>
        <dbReference type="ARBA" id="ARBA00023043"/>
    </source>
</evidence>
<feature type="repeat" description="ANK" evidence="3">
    <location>
        <begin position="294"/>
        <end position="326"/>
    </location>
</feature>
<reference evidence="5" key="1">
    <citation type="submission" date="2020-08" db="EMBL/GenBank/DDBJ databases">
        <title>Plant Genome Project.</title>
        <authorList>
            <person name="Zhang R.-G."/>
        </authorList>
    </citation>
    <scope>NUCLEOTIDE SEQUENCE</scope>
    <source>
        <strain evidence="5">WSP0</strain>
        <tissue evidence="5">Leaf</tissue>
    </source>
</reference>
<dbReference type="SUPFAM" id="SSF49354">
    <property type="entry name" value="PapD-like"/>
    <property type="match status" value="1"/>
</dbReference>
<feature type="repeat" description="ANK" evidence="3">
    <location>
        <begin position="449"/>
        <end position="481"/>
    </location>
</feature>
<evidence type="ECO:0000313" key="6">
    <source>
        <dbReference type="Proteomes" id="UP000823749"/>
    </source>
</evidence>
<feature type="repeat" description="ANK" evidence="3">
    <location>
        <begin position="261"/>
        <end position="293"/>
    </location>
</feature>
<keyword evidence="6" id="KW-1185">Reference proteome</keyword>
<dbReference type="InterPro" id="IPR002110">
    <property type="entry name" value="Ankyrin_rpt"/>
</dbReference>
<dbReference type="InterPro" id="IPR013783">
    <property type="entry name" value="Ig-like_fold"/>
</dbReference>
<evidence type="ECO:0000256" key="1">
    <source>
        <dbReference type="ARBA" id="ARBA00022737"/>
    </source>
</evidence>
<dbReference type="InterPro" id="IPR008962">
    <property type="entry name" value="PapD-like_sf"/>
</dbReference>
<dbReference type="InterPro" id="IPR000535">
    <property type="entry name" value="MSP_dom"/>
</dbReference>
<dbReference type="SMART" id="SM00248">
    <property type="entry name" value="ANK"/>
    <property type="match status" value="8"/>
</dbReference>
<protein>
    <recommendedName>
        <fullName evidence="4">MSP domain-containing protein</fullName>
    </recommendedName>
</protein>
<dbReference type="PANTHER" id="PTHR24198:SF165">
    <property type="entry name" value="ANKYRIN REPEAT-CONTAINING PROTEIN-RELATED"/>
    <property type="match status" value="1"/>
</dbReference>
<dbReference type="Gene3D" id="1.25.40.20">
    <property type="entry name" value="Ankyrin repeat-containing domain"/>
    <property type="match status" value="2"/>
</dbReference>
<name>A0AAV6L265_9ERIC</name>
<dbReference type="PROSITE" id="PS50202">
    <property type="entry name" value="MSP"/>
    <property type="match status" value="1"/>
</dbReference>
<dbReference type="PANTHER" id="PTHR24198">
    <property type="entry name" value="ANKYRIN REPEAT AND PROTEIN KINASE DOMAIN-CONTAINING PROTEIN"/>
    <property type="match status" value="1"/>
</dbReference>
<evidence type="ECO:0000256" key="3">
    <source>
        <dbReference type="PROSITE-ProRule" id="PRU00023"/>
    </source>
</evidence>
<gene>
    <name evidence="5" type="ORF">RHGRI_008062</name>
</gene>
<sequence>MVPLQPENIRSSMSILIFHYSLSLSLSSMERLVEASEQEVKIDFVLGTKCRANVRLRSLVATSPVAFKVQTSSPYKFLVNPPSGLIQPLSHSTFQVVLKPQSQLPATFPRSPSDRFLVRTALAPTDSAHPEFTHDIKLKVAFVGPFLLRHAVAAGDVDAVRKIIKRQRGIAAEFPTREAESLLRAAAESENPDDVVSLLVEDGLKVDGAGARSGDVGETRWESKGWTDLHVAAAFGRTEEVSSLVRASEERGPLLDCRDKEGRTPLHLAASKGHERCARVLAGAGADVNAASKDGRTALYRAAANGDRRMVEVLVELGADPTVGSMDRGRSAIHVARDKGHTEVVNILERGEAVLEAARRGDLNHLESLLDRDASVSFRDQYGLTALHVAAFKGHKDAVMMLVELGSAELECQDHEGHTPLHLAVEGRHAEMVEVLVNRGSNVNASSKKGATPLYVARAMGFDDISQFLVDSGAAASSLPSTPSSLSSIL</sequence>
<dbReference type="Pfam" id="PF12796">
    <property type="entry name" value="Ank_2"/>
    <property type="match status" value="2"/>
</dbReference>
<feature type="domain" description="MSP" evidence="4">
    <location>
        <begin position="1"/>
        <end position="143"/>
    </location>
</feature>
<dbReference type="SUPFAM" id="SSF48403">
    <property type="entry name" value="Ankyrin repeat"/>
    <property type="match status" value="1"/>
</dbReference>
<dbReference type="PROSITE" id="PS50088">
    <property type="entry name" value="ANK_REPEAT"/>
    <property type="match status" value="5"/>
</dbReference>
<comment type="caution">
    <text evidence="5">The sequence shown here is derived from an EMBL/GenBank/DDBJ whole genome shotgun (WGS) entry which is preliminary data.</text>
</comment>
<feature type="repeat" description="ANK" evidence="3">
    <location>
        <begin position="416"/>
        <end position="448"/>
    </location>
</feature>
<evidence type="ECO:0000313" key="5">
    <source>
        <dbReference type="EMBL" id="KAG5558027.1"/>
    </source>
</evidence>
<dbReference type="InterPro" id="IPR036770">
    <property type="entry name" value="Ankyrin_rpt-contain_sf"/>
</dbReference>
<dbReference type="PROSITE" id="PS50297">
    <property type="entry name" value="ANK_REP_REGION"/>
    <property type="match status" value="5"/>
</dbReference>
<dbReference type="Proteomes" id="UP000823749">
    <property type="component" value="Chromosome 3"/>
</dbReference>
<dbReference type="Pfam" id="PF00635">
    <property type="entry name" value="Motile_Sperm"/>
    <property type="match status" value="1"/>
</dbReference>
<feature type="repeat" description="ANK" evidence="3">
    <location>
        <begin position="382"/>
        <end position="407"/>
    </location>
</feature>
<organism evidence="5 6">
    <name type="scientific">Rhododendron griersonianum</name>
    <dbReference type="NCBI Taxonomy" id="479676"/>
    <lineage>
        <taxon>Eukaryota</taxon>
        <taxon>Viridiplantae</taxon>
        <taxon>Streptophyta</taxon>
        <taxon>Embryophyta</taxon>
        <taxon>Tracheophyta</taxon>
        <taxon>Spermatophyta</taxon>
        <taxon>Magnoliopsida</taxon>
        <taxon>eudicotyledons</taxon>
        <taxon>Gunneridae</taxon>
        <taxon>Pentapetalae</taxon>
        <taxon>asterids</taxon>
        <taxon>Ericales</taxon>
        <taxon>Ericaceae</taxon>
        <taxon>Ericoideae</taxon>
        <taxon>Rhodoreae</taxon>
        <taxon>Rhododendron</taxon>
    </lineage>
</organism>
<dbReference type="AlphaFoldDB" id="A0AAV6L265"/>
<dbReference type="Pfam" id="PF00023">
    <property type="entry name" value="Ank"/>
    <property type="match status" value="1"/>
</dbReference>
<accession>A0AAV6L265</accession>
<evidence type="ECO:0000259" key="4">
    <source>
        <dbReference type="PROSITE" id="PS50202"/>
    </source>
</evidence>
<dbReference type="PRINTS" id="PR01415">
    <property type="entry name" value="ANKYRIN"/>
</dbReference>
<dbReference type="EMBL" id="JACTNZ010000003">
    <property type="protein sequence ID" value="KAG5558027.1"/>
    <property type="molecule type" value="Genomic_DNA"/>
</dbReference>
<proteinExistence type="predicted"/>
<dbReference type="Gene3D" id="2.60.40.10">
    <property type="entry name" value="Immunoglobulins"/>
    <property type="match status" value="1"/>
</dbReference>
<keyword evidence="1" id="KW-0677">Repeat</keyword>